<dbReference type="GO" id="GO:0070458">
    <property type="term" value="P:cellular detoxification of nitrogen compound"/>
    <property type="evidence" value="ECO:0007669"/>
    <property type="project" value="Ensembl"/>
</dbReference>
<dbReference type="FunFam" id="3.40.30.10:FF:000603">
    <property type="entry name" value="Glutathione S-transferase Mu 1"/>
    <property type="match status" value="1"/>
</dbReference>
<name>A0A8C9M5H3_PANTA</name>
<dbReference type="FunFam" id="1.20.1050.10:FF:000003">
    <property type="entry name" value="Glutathione S-transferase 2"/>
    <property type="match status" value="1"/>
</dbReference>
<dbReference type="InterPro" id="IPR004046">
    <property type="entry name" value="GST_C"/>
</dbReference>
<dbReference type="GO" id="GO:0019899">
    <property type="term" value="F:enzyme binding"/>
    <property type="evidence" value="ECO:0007669"/>
    <property type="project" value="Ensembl"/>
</dbReference>
<dbReference type="SFLD" id="SFLDS00019">
    <property type="entry name" value="Glutathione_Transferase_(cytos"/>
    <property type="match status" value="1"/>
</dbReference>
<feature type="domain" description="GST N-terminal" evidence="7">
    <location>
        <begin position="6"/>
        <end position="93"/>
    </location>
</feature>
<evidence type="ECO:0000259" key="8">
    <source>
        <dbReference type="PROSITE" id="PS50405"/>
    </source>
</evidence>
<dbReference type="SUPFAM" id="SSF52833">
    <property type="entry name" value="Thioredoxin-like"/>
    <property type="match status" value="1"/>
</dbReference>
<feature type="domain" description="GST C-terminal" evidence="8">
    <location>
        <begin position="126"/>
        <end position="248"/>
    </location>
</feature>
<keyword evidence="4 6" id="KW-0808">Transferase</keyword>
<reference evidence="9" key="2">
    <citation type="submission" date="2025-09" db="UniProtKB">
        <authorList>
            <consortium name="Ensembl"/>
        </authorList>
    </citation>
    <scope>IDENTIFICATION</scope>
</reference>
<dbReference type="GO" id="GO:0042803">
    <property type="term" value="F:protein homodimerization activity"/>
    <property type="evidence" value="ECO:0007669"/>
    <property type="project" value="Ensembl"/>
</dbReference>
<dbReference type="GeneTree" id="ENSGT00940000157663"/>
<dbReference type="Pfam" id="PF02798">
    <property type="entry name" value="GST_N"/>
    <property type="match status" value="1"/>
</dbReference>
<evidence type="ECO:0000256" key="4">
    <source>
        <dbReference type="ARBA" id="ARBA00022679"/>
    </source>
</evidence>
<dbReference type="GO" id="GO:0005829">
    <property type="term" value="C:cytosol"/>
    <property type="evidence" value="ECO:0007669"/>
    <property type="project" value="Ensembl"/>
</dbReference>
<reference evidence="9" key="1">
    <citation type="submission" date="2025-08" db="UniProtKB">
        <authorList>
            <consortium name="Ensembl"/>
        </authorList>
    </citation>
    <scope>IDENTIFICATION</scope>
</reference>
<evidence type="ECO:0000259" key="7">
    <source>
        <dbReference type="PROSITE" id="PS50404"/>
    </source>
</evidence>
<dbReference type="GO" id="GO:0042178">
    <property type="term" value="P:xenobiotic catabolic process"/>
    <property type="evidence" value="ECO:0007669"/>
    <property type="project" value="Ensembl"/>
</dbReference>
<keyword evidence="10" id="KW-1185">Reference proteome</keyword>
<comment type="subcellular location">
    <subcellularLocation>
        <location evidence="1">Cytoplasm</location>
    </subcellularLocation>
</comment>
<dbReference type="CDD" id="cd03209">
    <property type="entry name" value="GST_C_Mu"/>
    <property type="match status" value="1"/>
</dbReference>
<dbReference type="GO" id="GO:0043627">
    <property type="term" value="P:response to estrogen"/>
    <property type="evidence" value="ECO:0007669"/>
    <property type="project" value="Ensembl"/>
</dbReference>
<dbReference type="CDD" id="cd03075">
    <property type="entry name" value="GST_N_Mu"/>
    <property type="match status" value="1"/>
</dbReference>
<dbReference type="InterPro" id="IPR010987">
    <property type="entry name" value="Glutathione-S-Trfase_C-like"/>
</dbReference>
<evidence type="ECO:0000256" key="3">
    <source>
        <dbReference type="ARBA" id="ARBA00022490"/>
    </source>
</evidence>
<dbReference type="InterPro" id="IPR050213">
    <property type="entry name" value="GST_superfamily"/>
</dbReference>
<keyword evidence="3" id="KW-0963">Cytoplasm</keyword>
<sequence>MSMSESTMVLGYWDIRGLAHAIRMLLEFTDTSYEEKRYTCGEAPDYDKSQWLDVKFKLDLDFPNLPYLVDGKNKITQSNAILRYIARKHNMCEWGRAGEGDQAGGSPEGGQFQGWFLVLWPTGGDTEEEKIRVDIMENQIMDFRMQLVRLCYSSDLETLKPQYLEQLPGQLKQFSLFLGKFSWFAGEKLTFVDFLTYDVLDQNRMFEPKCLDEFPNLKAFMCRFEALEKIANYIQSLGLKYAVQVKDVISQEIQTGDLRRAKNK</sequence>
<dbReference type="PRINTS" id="PR01267">
    <property type="entry name" value="GSTRNSFRASEM"/>
</dbReference>
<dbReference type="AlphaFoldDB" id="A0A8C9M5H3"/>
<dbReference type="InterPro" id="IPR036249">
    <property type="entry name" value="Thioredoxin-like_sf"/>
</dbReference>
<evidence type="ECO:0000313" key="9">
    <source>
        <dbReference type="Ensembl" id="ENSPTIP00000007606.1"/>
    </source>
</evidence>
<dbReference type="PROSITE" id="PS50405">
    <property type="entry name" value="GST_CTER"/>
    <property type="match status" value="1"/>
</dbReference>
<comment type="similarity">
    <text evidence="2 6">Belongs to the GST superfamily. Mu family.</text>
</comment>
<dbReference type="PANTHER" id="PTHR11571">
    <property type="entry name" value="GLUTATHIONE S-TRANSFERASE"/>
    <property type="match status" value="1"/>
</dbReference>
<protein>
    <recommendedName>
        <fullName evidence="6">Glutathione S-transferase</fullName>
        <ecNumber evidence="6">2.5.1.18</ecNumber>
    </recommendedName>
</protein>
<dbReference type="GO" id="GO:0018916">
    <property type="term" value="P:nitrobenzene metabolic process"/>
    <property type="evidence" value="ECO:0007669"/>
    <property type="project" value="Ensembl"/>
</dbReference>
<dbReference type="GO" id="GO:0035686">
    <property type="term" value="C:sperm fibrous sheath"/>
    <property type="evidence" value="ECO:0007669"/>
    <property type="project" value="Ensembl"/>
</dbReference>
<dbReference type="Gene3D" id="1.20.1050.10">
    <property type="match status" value="1"/>
</dbReference>
<dbReference type="InterPro" id="IPR004045">
    <property type="entry name" value="Glutathione_S-Trfase_N"/>
</dbReference>
<dbReference type="InterPro" id="IPR003081">
    <property type="entry name" value="GST_mu"/>
</dbReference>
<dbReference type="InterPro" id="IPR040079">
    <property type="entry name" value="Glutathione_S-Trfase"/>
</dbReference>
<dbReference type="EC" id="2.5.1.18" evidence="6"/>
<accession>A0A8C9M5H3</accession>
<evidence type="ECO:0000256" key="2">
    <source>
        <dbReference type="ARBA" id="ARBA00005861"/>
    </source>
</evidence>
<gene>
    <name evidence="9" type="primary">GSTM3</name>
</gene>
<dbReference type="SUPFAM" id="SSF47616">
    <property type="entry name" value="GST C-terminal domain-like"/>
    <property type="match status" value="1"/>
</dbReference>
<dbReference type="GO" id="GO:0004364">
    <property type="term" value="F:glutathione transferase activity"/>
    <property type="evidence" value="ECO:0007669"/>
    <property type="project" value="UniProtKB-EC"/>
</dbReference>
<proteinExistence type="inferred from homology"/>
<evidence type="ECO:0000256" key="6">
    <source>
        <dbReference type="RuleBase" id="RU003494"/>
    </source>
</evidence>
<dbReference type="PANTHER" id="PTHR11571:SF133">
    <property type="entry name" value="GLUTATHIONE S-TRANSFERASE MU 3"/>
    <property type="match status" value="1"/>
</dbReference>
<dbReference type="InterPro" id="IPR036282">
    <property type="entry name" value="Glutathione-S-Trfase_C_sf"/>
</dbReference>
<dbReference type="Ensembl" id="ENSPTIT00000011460.1">
    <property type="protein sequence ID" value="ENSPTIP00000007606.1"/>
    <property type="gene ID" value="ENSPTIG00000009194.1"/>
</dbReference>
<dbReference type="Proteomes" id="UP000675900">
    <property type="component" value="Unassembled WGS sequence"/>
</dbReference>
<evidence type="ECO:0000313" key="10">
    <source>
        <dbReference type="Proteomes" id="UP000675900"/>
    </source>
</evidence>
<dbReference type="Pfam" id="PF00043">
    <property type="entry name" value="GST_C"/>
    <property type="match status" value="1"/>
</dbReference>
<dbReference type="GO" id="GO:0043295">
    <property type="term" value="F:glutathione binding"/>
    <property type="evidence" value="ECO:0007669"/>
    <property type="project" value="Ensembl"/>
</dbReference>
<dbReference type="GO" id="GO:0006749">
    <property type="term" value="P:glutathione metabolic process"/>
    <property type="evidence" value="ECO:0007669"/>
    <property type="project" value="Ensembl"/>
</dbReference>
<dbReference type="PROSITE" id="PS50404">
    <property type="entry name" value="GST_NTER"/>
    <property type="match status" value="1"/>
</dbReference>
<organism evidence="9 10">
    <name type="scientific">Panthera tigris altaica</name>
    <name type="common">Siberian tiger</name>
    <dbReference type="NCBI Taxonomy" id="74533"/>
    <lineage>
        <taxon>Eukaryota</taxon>
        <taxon>Metazoa</taxon>
        <taxon>Chordata</taxon>
        <taxon>Craniata</taxon>
        <taxon>Vertebrata</taxon>
        <taxon>Euteleostomi</taxon>
        <taxon>Mammalia</taxon>
        <taxon>Eutheria</taxon>
        <taxon>Laurasiatheria</taxon>
        <taxon>Carnivora</taxon>
        <taxon>Feliformia</taxon>
        <taxon>Felidae</taxon>
        <taxon>Pantherinae</taxon>
        <taxon>Panthera</taxon>
    </lineage>
</organism>
<evidence type="ECO:0000256" key="5">
    <source>
        <dbReference type="ARBA" id="ARBA00047960"/>
    </source>
</evidence>
<dbReference type="Gene3D" id="3.40.30.10">
    <property type="entry name" value="Glutaredoxin"/>
    <property type="match status" value="1"/>
</dbReference>
<evidence type="ECO:0000256" key="1">
    <source>
        <dbReference type="ARBA" id="ARBA00004496"/>
    </source>
</evidence>
<comment type="catalytic activity">
    <reaction evidence="5 6">
        <text>RX + glutathione = an S-substituted glutathione + a halide anion + H(+)</text>
        <dbReference type="Rhea" id="RHEA:16437"/>
        <dbReference type="ChEBI" id="CHEBI:15378"/>
        <dbReference type="ChEBI" id="CHEBI:16042"/>
        <dbReference type="ChEBI" id="CHEBI:17792"/>
        <dbReference type="ChEBI" id="CHEBI:57925"/>
        <dbReference type="ChEBI" id="CHEBI:90779"/>
        <dbReference type="EC" id="2.5.1.18"/>
    </reaction>
</comment>